<dbReference type="SUPFAM" id="SSF161098">
    <property type="entry name" value="MetI-like"/>
    <property type="match status" value="1"/>
</dbReference>
<evidence type="ECO:0000313" key="11">
    <source>
        <dbReference type="EMBL" id="CDM68978.1"/>
    </source>
</evidence>
<keyword evidence="4" id="KW-1003">Cell membrane</keyword>
<comment type="subcellular location">
    <subcellularLocation>
        <location evidence="1 9">Cell membrane</location>
        <topology evidence="1 9">Multi-pass membrane protein</topology>
    </subcellularLocation>
</comment>
<gene>
    <name evidence="11" type="ORF">CM240_1820</name>
</gene>
<dbReference type="Proteomes" id="UP000019426">
    <property type="component" value="Chromosome M2/40_rep1"/>
</dbReference>
<evidence type="ECO:0000256" key="9">
    <source>
        <dbReference type="RuleBase" id="RU363032"/>
    </source>
</evidence>
<dbReference type="InterPro" id="IPR043429">
    <property type="entry name" value="ArtM/GltK/GlnP/TcyL/YhdX-like"/>
</dbReference>
<feature type="transmembrane region" description="Helical" evidence="9">
    <location>
        <begin position="20"/>
        <end position="41"/>
    </location>
</feature>
<evidence type="ECO:0000256" key="2">
    <source>
        <dbReference type="ARBA" id="ARBA00010072"/>
    </source>
</evidence>
<dbReference type="eggNOG" id="COG0765">
    <property type="taxonomic scope" value="Bacteria"/>
</dbReference>
<evidence type="ECO:0000256" key="1">
    <source>
        <dbReference type="ARBA" id="ARBA00004651"/>
    </source>
</evidence>
<keyword evidence="5 9" id="KW-0812">Transmembrane</keyword>
<organism evidence="11 12">
    <name type="scientific">Clostridium bornimense</name>
    <dbReference type="NCBI Taxonomy" id="1216932"/>
    <lineage>
        <taxon>Bacteria</taxon>
        <taxon>Bacillati</taxon>
        <taxon>Bacillota</taxon>
        <taxon>Clostridia</taxon>
        <taxon>Eubacteriales</taxon>
        <taxon>Clostridiaceae</taxon>
        <taxon>Clostridium</taxon>
    </lineage>
</organism>
<dbReference type="GO" id="GO:0022857">
    <property type="term" value="F:transmembrane transporter activity"/>
    <property type="evidence" value="ECO:0007669"/>
    <property type="project" value="InterPro"/>
</dbReference>
<dbReference type="AlphaFoldDB" id="W6RX70"/>
<keyword evidence="7 9" id="KW-1133">Transmembrane helix</keyword>
<dbReference type="KEGG" id="clt:CM240_1820"/>
<dbReference type="EMBL" id="HG917868">
    <property type="protein sequence ID" value="CDM68978.1"/>
    <property type="molecule type" value="Genomic_DNA"/>
</dbReference>
<evidence type="ECO:0000256" key="5">
    <source>
        <dbReference type="ARBA" id="ARBA00022692"/>
    </source>
</evidence>
<dbReference type="GO" id="GO:0043190">
    <property type="term" value="C:ATP-binding cassette (ABC) transporter complex"/>
    <property type="evidence" value="ECO:0007669"/>
    <property type="project" value="InterPro"/>
</dbReference>
<keyword evidence="6" id="KW-0029">Amino-acid transport</keyword>
<feature type="transmembrane region" description="Helical" evidence="9">
    <location>
        <begin position="194"/>
        <end position="215"/>
    </location>
</feature>
<evidence type="ECO:0000256" key="8">
    <source>
        <dbReference type="ARBA" id="ARBA00023136"/>
    </source>
</evidence>
<sequence length="225" mass="24639">MFDFGFLGEYFNTFLKGVGVTLGISIITVFLGILLGSVLFFMKTSKFHIWKVNPLKVIASIYVEVIRGTPMLLQIMMVYSGSKLIFNIDISAFSAAIIAIGLNSAAYVSEIVRAGIEAVDKGQMEAARSLGMKKSTAMKLIIIPQAVKNILPALGNELVTVIKDSSMASVIGVGELMFSSKIVQGATYLSLEPLMVAAVFYFILTFSLGRLMSYFERRMRVSDSR</sequence>
<dbReference type="Pfam" id="PF00528">
    <property type="entry name" value="BPD_transp_1"/>
    <property type="match status" value="1"/>
</dbReference>
<dbReference type="RefSeq" id="WP_044038537.1">
    <property type="nucleotide sequence ID" value="NZ_HG917868.1"/>
</dbReference>
<reference evidence="11 12" key="1">
    <citation type="submission" date="2013-11" db="EMBL/GenBank/DDBJ databases">
        <title>Complete genome sequence of Clostridum sp. M2/40.</title>
        <authorList>
            <person name="Wibberg D."/>
            <person name="Puehler A."/>
            <person name="Schlueter A."/>
        </authorList>
    </citation>
    <scope>NUCLEOTIDE SEQUENCE [LARGE SCALE GENOMIC DNA]</scope>
    <source>
        <strain evidence="12">M2/40</strain>
    </source>
</reference>
<dbReference type="GO" id="GO:0006865">
    <property type="term" value="P:amino acid transport"/>
    <property type="evidence" value="ECO:0007669"/>
    <property type="project" value="UniProtKB-KW"/>
</dbReference>
<dbReference type="PANTHER" id="PTHR30614:SF20">
    <property type="entry name" value="GLUTAMINE TRANSPORT SYSTEM PERMEASE PROTEIN GLNP"/>
    <property type="match status" value="1"/>
</dbReference>
<name>W6RX70_9CLOT</name>
<evidence type="ECO:0000256" key="6">
    <source>
        <dbReference type="ARBA" id="ARBA00022970"/>
    </source>
</evidence>
<dbReference type="PANTHER" id="PTHR30614">
    <property type="entry name" value="MEMBRANE COMPONENT OF AMINO ACID ABC TRANSPORTER"/>
    <property type="match status" value="1"/>
</dbReference>
<protein>
    <submittedName>
        <fullName evidence="11">Putative ABC transporter permease</fullName>
    </submittedName>
</protein>
<evidence type="ECO:0000256" key="4">
    <source>
        <dbReference type="ARBA" id="ARBA00022475"/>
    </source>
</evidence>
<keyword evidence="12" id="KW-1185">Reference proteome</keyword>
<keyword evidence="8 9" id="KW-0472">Membrane</keyword>
<comment type="similarity">
    <text evidence="2">Belongs to the binding-protein-dependent transport system permease family. HisMQ subfamily.</text>
</comment>
<feature type="domain" description="ABC transmembrane type-1" evidence="10">
    <location>
        <begin position="18"/>
        <end position="212"/>
    </location>
</feature>
<dbReference type="InterPro" id="IPR035906">
    <property type="entry name" value="MetI-like_sf"/>
</dbReference>
<keyword evidence="3 9" id="KW-0813">Transport</keyword>
<feature type="transmembrane region" description="Helical" evidence="9">
    <location>
        <begin position="84"/>
        <end position="102"/>
    </location>
</feature>
<evidence type="ECO:0000313" key="12">
    <source>
        <dbReference type="Proteomes" id="UP000019426"/>
    </source>
</evidence>
<evidence type="ECO:0000259" key="10">
    <source>
        <dbReference type="PROSITE" id="PS50928"/>
    </source>
</evidence>
<dbReference type="InterPro" id="IPR000515">
    <property type="entry name" value="MetI-like"/>
</dbReference>
<dbReference type="InterPro" id="IPR010065">
    <property type="entry name" value="AA_ABC_transptr_permease_3TM"/>
</dbReference>
<dbReference type="STRING" id="1216932.CM240_1820"/>
<dbReference type="CDD" id="cd06261">
    <property type="entry name" value="TM_PBP2"/>
    <property type="match status" value="1"/>
</dbReference>
<dbReference type="HOGENOM" id="CLU_019602_1_1_9"/>
<dbReference type="PROSITE" id="PS50928">
    <property type="entry name" value="ABC_TM1"/>
    <property type="match status" value="1"/>
</dbReference>
<evidence type="ECO:0000256" key="7">
    <source>
        <dbReference type="ARBA" id="ARBA00022989"/>
    </source>
</evidence>
<accession>W6RX70</accession>
<dbReference type="PATRIC" id="fig|1216932.3.peg.1816"/>
<proteinExistence type="inferred from homology"/>
<dbReference type="Gene3D" id="1.10.3720.10">
    <property type="entry name" value="MetI-like"/>
    <property type="match status" value="1"/>
</dbReference>
<dbReference type="NCBIfam" id="TIGR01726">
    <property type="entry name" value="HEQRo_perm_3TM"/>
    <property type="match status" value="1"/>
</dbReference>
<evidence type="ECO:0000256" key="3">
    <source>
        <dbReference type="ARBA" id="ARBA00022448"/>
    </source>
</evidence>
<dbReference type="FunFam" id="1.10.3720.10:FF:000033">
    <property type="entry name" value="Polar amino acid ABC transporter permease"/>
    <property type="match status" value="1"/>
</dbReference>
<dbReference type="OrthoDB" id="9787841at2"/>